<keyword evidence="1" id="KW-0732">Signal</keyword>
<evidence type="ECO:0008006" key="4">
    <source>
        <dbReference type="Google" id="ProtNLM"/>
    </source>
</evidence>
<accession>A0ABP9VMI7</accession>
<dbReference type="Proteomes" id="UP001416858">
    <property type="component" value="Unassembled WGS sequence"/>
</dbReference>
<reference evidence="2 3" key="1">
    <citation type="submission" date="2024-02" db="EMBL/GenBank/DDBJ databases">
        <title>Rhodopirellula caenicola NBRC 110016.</title>
        <authorList>
            <person name="Ichikawa N."/>
            <person name="Katano-Makiyama Y."/>
            <person name="Hidaka K."/>
        </authorList>
    </citation>
    <scope>NUCLEOTIDE SEQUENCE [LARGE SCALE GENOMIC DNA]</scope>
    <source>
        <strain evidence="2 3">NBRC 110016</strain>
    </source>
</reference>
<evidence type="ECO:0000256" key="1">
    <source>
        <dbReference type="SAM" id="SignalP"/>
    </source>
</evidence>
<organism evidence="2 3">
    <name type="scientific">Novipirellula caenicola</name>
    <dbReference type="NCBI Taxonomy" id="1536901"/>
    <lineage>
        <taxon>Bacteria</taxon>
        <taxon>Pseudomonadati</taxon>
        <taxon>Planctomycetota</taxon>
        <taxon>Planctomycetia</taxon>
        <taxon>Pirellulales</taxon>
        <taxon>Pirellulaceae</taxon>
        <taxon>Novipirellula</taxon>
    </lineage>
</organism>
<gene>
    <name evidence="2" type="ORF">Rcae01_00828</name>
</gene>
<dbReference type="EMBL" id="BAABRO010000001">
    <property type="protein sequence ID" value="GAA5505383.1"/>
    <property type="molecule type" value="Genomic_DNA"/>
</dbReference>
<protein>
    <recommendedName>
        <fullName evidence="4">DUF11 domain-containing protein</fullName>
    </recommendedName>
</protein>
<comment type="caution">
    <text evidence="2">The sequence shown here is derived from an EMBL/GenBank/DDBJ whole genome shotgun (WGS) entry which is preliminary data.</text>
</comment>
<sequence length="200" mass="22285">MLRFAIPFFLIAVNQWAAADDANTQRRFAIVQAASRTLLLDEYTGTTWVLIDSPNLRWHKIAFTESVESERKQPNDEPIVSSPLKLISEAVDTVNAGQKTLVRVRVDNPTSNTYDHVLLTLSITGGQLISVTGDNTVESNVDSCTWRVERIAPGDTRVLEAQVMFGKDAVGQTSKFSWRLREPSGAMTWKAHRIVVTESP</sequence>
<proteinExistence type="predicted"/>
<evidence type="ECO:0000313" key="2">
    <source>
        <dbReference type="EMBL" id="GAA5505383.1"/>
    </source>
</evidence>
<feature type="signal peptide" evidence="1">
    <location>
        <begin position="1"/>
        <end position="19"/>
    </location>
</feature>
<name>A0ABP9VMI7_9BACT</name>
<dbReference type="RefSeq" id="WP_345682421.1">
    <property type="nucleotide sequence ID" value="NZ_BAABRO010000001.1"/>
</dbReference>
<evidence type="ECO:0000313" key="3">
    <source>
        <dbReference type="Proteomes" id="UP001416858"/>
    </source>
</evidence>
<feature type="chain" id="PRO_5045511919" description="DUF11 domain-containing protein" evidence="1">
    <location>
        <begin position="20"/>
        <end position="200"/>
    </location>
</feature>
<keyword evidence="3" id="KW-1185">Reference proteome</keyword>